<dbReference type="EMBL" id="POUA01000390">
    <property type="protein sequence ID" value="PZG28907.1"/>
    <property type="molecule type" value="Genomic_DNA"/>
</dbReference>
<evidence type="ECO:0000256" key="1">
    <source>
        <dbReference type="SAM" id="Phobius"/>
    </source>
</evidence>
<comment type="caution">
    <text evidence="2">The sequence shown here is derived from an EMBL/GenBank/DDBJ whole genome shotgun (WGS) entry which is preliminary data.</text>
</comment>
<feature type="transmembrane region" description="Helical" evidence="1">
    <location>
        <begin position="12"/>
        <end position="32"/>
    </location>
</feature>
<feature type="non-terminal residue" evidence="2">
    <location>
        <position position="1"/>
    </location>
</feature>
<proteinExistence type="predicted"/>
<dbReference type="AlphaFoldDB" id="A0A2W2G420"/>
<accession>A0A2W2G420</accession>
<keyword evidence="1" id="KW-0472">Membrane</keyword>
<gene>
    <name evidence="2" type="ORF">C1I98_32565</name>
</gene>
<organism evidence="2 3">
    <name type="scientific">Spongiactinospora gelatinilytica</name>
    <dbReference type="NCBI Taxonomy" id="2666298"/>
    <lineage>
        <taxon>Bacteria</taxon>
        <taxon>Bacillati</taxon>
        <taxon>Actinomycetota</taxon>
        <taxon>Actinomycetes</taxon>
        <taxon>Streptosporangiales</taxon>
        <taxon>Streptosporangiaceae</taxon>
        <taxon>Spongiactinospora</taxon>
    </lineage>
</organism>
<evidence type="ECO:0000313" key="3">
    <source>
        <dbReference type="Proteomes" id="UP000248544"/>
    </source>
</evidence>
<name>A0A2W2G420_9ACTN</name>
<protein>
    <submittedName>
        <fullName evidence="2">Carbon monoxide dehydrogenase</fullName>
    </submittedName>
</protein>
<keyword evidence="1" id="KW-0812">Transmembrane</keyword>
<sequence length="38" mass="3947">RRPGVPDRSLIAAFGTGAGIALGSAVIGWLLGRTARRR</sequence>
<dbReference type="Proteomes" id="UP000248544">
    <property type="component" value="Unassembled WGS sequence"/>
</dbReference>
<keyword evidence="3" id="KW-1185">Reference proteome</keyword>
<reference evidence="2 3" key="1">
    <citation type="submission" date="2018-01" db="EMBL/GenBank/DDBJ databases">
        <title>Draft genome sequence of Sphaerisporangium sp. 7K107.</title>
        <authorList>
            <person name="Sahin N."/>
            <person name="Saygin H."/>
            <person name="Ay H."/>
        </authorList>
    </citation>
    <scope>NUCLEOTIDE SEQUENCE [LARGE SCALE GENOMIC DNA]</scope>
    <source>
        <strain evidence="2 3">7K107</strain>
    </source>
</reference>
<keyword evidence="1" id="KW-1133">Transmembrane helix</keyword>
<evidence type="ECO:0000313" key="2">
    <source>
        <dbReference type="EMBL" id="PZG28907.1"/>
    </source>
</evidence>